<gene>
    <name evidence="13" type="primary">panE</name>
    <name evidence="13" type="ORF">GCM10007876_01820</name>
</gene>
<reference evidence="13" key="2">
    <citation type="submission" date="2023-01" db="EMBL/GenBank/DDBJ databases">
        <title>Draft genome sequence of Litoribrevibacter albus strain NBRC 110071.</title>
        <authorList>
            <person name="Sun Q."/>
            <person name="Mori K."/>
        </authorList>
    </citation>
    <scope>NUCLEOTIDE SEQUENCE</scope>
    <source>
        <strain evidence="13">NBRC 110071</strain>
    </source>
</reference>
<dbReference type="SUPFAM" id="SSF51735">
    <property type="entry name" value="NAD(P)-binding Rossmann-fold domains"/>
    <property type="match status" value="1"/>
</dbReference>
<dbReference type="EMBL" id="BSNM01000002">
    <property type="protein sequence ID" value="GLQ29704.1"/>
    <property type="molecule type" value="Genomic_DNA"/>
</dbReference>
<dbReference type="AlphaFoldDB" id="A0AA37S7S8"/>
<comment type="similarity">
    <text evidence="2 10">Belongs to the ketopantoate reductase family.</text>
</comment>
<evidence type="ECO:0000256" key="4">
    <source>
        <dbReference type="ARBA" id="ARBA00019465"/>
    </source>
</evidence>
<dbReference type="Gene3D" id="3.40.50.720">
    <property type="entry name" value="NAD(P)-binding Rossmann-like Domain"/>
    <property type="match status" value="1"/>
</dbReference>
<evidence type="ECO:0000259" key="12">
    <source>
        <dbReference type="Pfam" id="PF08546"/>
    </source>
</evidence>
<evidence type="ECO:0000313" key="14">
    <source>
        <dbReference type="Proteomes" id="UP001161389"/>
    </source>
</evidence>
<feature type="domain" description="Ketopantoate reductase C-terminal" evidence="12">
    <location>
        <begin position="176"/>
        <end position="297"/>
    </location>
</feature>
<dbReference type="InterPro" id="IPR013328">
    <property type="entry name" value="6PGD_dom2"/>
</dbReference>
<feature type="domain" description="Ketopantoate reductase N-terminal" evidence="11">
    <location>
        <begin position="10"/>
        <end position="154"/>
    </location>
</feature>
<dbReference type="Pfam" id="PF02558">
    <property type="entry name" value="ApbA"/>
    <property type="match status" value="1"/>
</dbReference>
<reference evidence="13" key="1">
    <citation type="journal article" date="2014" name="Int. J. Syst. Evol. Microbiol.">
        <title>Complete genome sequence of Corynebacterium casei LMG S-19264T (=DSM 44701T), isolated from a smear-ripened cheese.</title>
        <authorList>
            <consortium name="US DOE Joint Genome Institute (JGI-PGF)"/>
            <person name="Walter F."/>
            <person name="Albersmeier A."/>
            <person name="Kalinowski J."/>
            <person name="Ruckert C."/>
        </authorList>
    </citation>
    <scope>NUCLEOTIDE SEQUENCE</scope>
    <source>
        <strain evidence="13">NBRC 110071</strain>
    </source>
</reference>
<dbReference type="Proteomes" id="UP001161389">
    <property type="component" value="Unassembled WGS sequence"/>
</dbReference>
<evidence type="ECO:0000256" key="2">
    <source>
        <dbReference type="ARBA" id="ARBA00007870"/>
    </source>
</evidence>
<dbReference type="InterPro" id="IPR003710">
    <property type="entry name" value="ApbA"/>
</dbReference>
<dbReference type="InterPro" id="IPR013332">
    <property type="entry name" value="KPR_N"/>
</dbReference>
<evidence type="ECO:0000256" key="3">
    <source>
        <dbReference type="ARBA" id="ARBA00013014"/>
    </source>
</evidence>
<dbReference type="InterPro" id="IPR036291">
    <property type="entry name" value="NAD(P)-bd_dom_sf"/>
</dbReference>
<evidence type="ECO:0000256" key="9">
    <source>
        <dbReference type="ARBA" id="ARBA00048793"/>
    </source>
</evidence>
<dbReference type="InterPro" id="IPR013752">
    <property type="entry name" value="KPA_reductase"/>
</dbReference>
<evidence type="ECO:0000256" key="5">
    <source>
        <dbReference type="ARBA" id="ARBA00022655"/>
    </source>
</evidence>
<dbReference type="InterPro" id="IPR050838">
    <property type="entry name" value="Ketopantoate_reductase"/>
</dbReference>
<dbReference type="GO" id="GO:0008677">
    <property type="term" value="F:2-dehydropantoate 2-reductase activity"/>
    <property type="evidence" value="ECO:0007669"/>
    <property type="project" value="UniProtKB-EC"/>
</dbReference>
<comment type="catalytic activity">
    <reaction evidence="9 10">
        <text>(R)-pantoate + NADP(+) = 2-dehydropantoate + NADPH + H(+)</text>
        <dbReference type="Rhea" id="RHEA:16233"/>
        <dbReference type="ChEBI" id="CHEBI:11561"/>
        <dbReference type="ChEBI" id="CHEBI:15378"/>
        <dbReference type="ChEBI" id="CHEBI:15980"/>
        <dbReference type="ChEBI" id="CHEBI:57783"/>
        <dbReference type="ChEBI" id="CHEBI:58349"/>
        <dbReference type="EC" id="1.1.1.169"/>
    </reaction>
</comment>
<dbReference type="RefSeq" id="WP_284377659.1">
    <property type="nucleotide sequence ID" value="NZ_BSNM01000002.1"/>
</dbReference>
<dbReference type="Pfam" id="PF08546">
    <property type="entry name" value="ApbA_C"/>
    <property type="match status" value="1"/>
</dbReference>
<comment type="pathway">
    <text evidence="1 10">Cofactor biosynthesis; (R)-pantothenate biosynthesis; (R)-pantoate from 3-methyl-2-oxobutanoate: step 2/2.</text>
</comment>
<evidence type="ECO:0000313" key="13">
    <source>
        <dbReference type="EMBL" id="GLQ29704.1"/>
    </source>
</evidence>
<keyword evidence="7 10" id="KW-0560">Oxidoreductase</keyword>
<organism evidence="13 14">
    <name type="scientific">Litoribrevibacter albus</name>
    <dbReference type="NCBI Taxonomy" id="1473156"/>
    <lineage>
        <taxon>Bacteria</taxon>
        <taxon>Pseudomonadati</taxon>
        <taxon>Pseudomonadota</taxon>
        <taxon>Gammaproteobacteria</taxon>
        <taxon>Oceanospirillales</taxon>
        <taxon>Oceanospirillaceae</taxon>
        <taxon>Litoribrevibacter</taxon>
    </lineage>
</organism>
<evidence type="ECO:0000259" key="11">
    <source>
        <dbReference type="Pfam" id="PF02558"/>
    </source>
</evidence>
<evidence type="ECO:0000256" key="7">
    <source>
        <dbReference type="ARBA" id="ARBA00023002"/>
    </source>
</evidence>
<evidence type="ECO:0000256" key="6">
    <source>
        <dbReference type="ARBA" id="ARBA00022857"/>
    </source>
</evidence>
<dbReference type="PANTHER" id="PTHR43765">
    <property type="entry name" value="2-DEHYDROPANTOATE 2-REDUCTASE-RELATED"/>
    <property type="match status" value="1"/>
</dbReference>
<dbReference type="EC" id="1.1.1.169" evidence="3 10"/>
<keyword evidence="14" id="KW-1185">Reference proteome</keyword>
<dbReference type="GO" id="GO:0015940">
    <property type="term" value="P:pantothenate biosynthetic process"/>
    <property type="evidence" value="ECO:0007669"/>
    <property type="project" value="UniProtKB-KW"/>
</dbReference>
<dbReference type="InterPro" id="IPR008927">
    <property type="entry name" value="6-PGluconate_DH-like_C_sf"/>
</dbReference>
<dbReference type="Gene3D" id="1.10.1040.10">
    <property type="entry name" value="N-(1-d-carboxylethyl)-l-norvaline Dehydrogenase, domain 2"/>
    <property type="match status" value="1"/>
</dbReference>
<dbReference type="PANTHER" id="PTHR43765:SF2">
    <property type="entry name" value="2-DEHYDROPANTOATE 2-REDUCTASE"/>
    <property type="match status" value="1"/>
</dbReference>
<dbReference type="SUPFAM" id="SSF48179">
    <property type="entry name" value="6-phosphogluconate dehydrogenase C-terminal domain-like"/>
    <property type="match status" value="1"/>
</dbReference>
<accession>A0AA37S7S8</accession>
<evidence type="ECO:0000256" key="8">
    <source>
        <dbReference type="ARBA" id="ARBA00032024"/>
    </source>
</evidence>
<evidence type="ECO:0000256" key="1">
    <source>
        <dbReference type="ARBA" id="ARBA00004994"/>
    </source>
</evidence>
<dbReference type="NCBIfam" id="TIGR00745">
    <property type="entry name" value="apbA_panE"/>
    <property type="match status" value="1"/>
</dbReference>
<comment type="function">
    <text evidence="10">Catalyzes the NADPH-dependent reduction of ketopantoate into pantoic acid.</text>
</comment>
<comment type="caution">
    <text evidence="13">The sequence shown here is derived from an EMBL/GenBank/DDBJ whole genome shotgun (WGS) entry which is preliminary data.</text>
</comment>
<keyword evidence="6 10" id="KW-0521">NADP</keyword>
<dbReference type="GO" id="GO:0005737">
    <property type="term" value="C:cytoplasm"/>
    <property type="evidence" value="ECO:0007669"/>
    <property type="project" value="TreeGrafter"/>
</dbReference>
<evidence type="ECO:0000256" key="10">
    <source>
        <dbReference type="RuleBase" id="RU362068"/>
    </source>
</evidence>
<keyword evidence="5 10" id="KW-0566">Pantothenate biosynthesis</keyword>
<proteinExistence type="inferred from homology"/>
<sequence length="300" mass="33860">MQTSLQDHQWHIAGPGAIGLLIHSFLYKANPDLPPILVNRSLQGTFTTYNLTNCDQKIETLPVQWFEKQHHISHLIVTTKSHQVIDCIKALSSYLQPDATILLLHNGLGVQQQAIDTWPDFHFYLGTTTEGAWKQADNIVVHAGTGDTRLGNFTNKQPQWWLQSELRDIGFMWQDNILAQLHLKVAINAAINPLTILFECQNGQLLASPDRLSLMRALCEETYLVLTAEGYPITDLVSKVTQIAERTSANYSSSYQDWANQRKTELFSMNGYIQTLGKKHNIKTPTHDKVMAEVAKKAIL</sequence>
<name>A0AA37S7S8_9GAMM</name>
<protein>
    <recommendedName>
        <fullName evidence="4 10">2-dehydropantoate 2-reductase</fullName>
        <ecNumber evidence="3 10">1.1.1.169</ecNumber>
    </recommendedName>
    <alternativeName>
        <fullName evidence="8 10">Ketopantoate reductase</fullName>
    </alternativeName>
</protein>
<dbReference type="GO" id="GO:0050661">
    <property type="term" value="F:NADP binding"/>
    <property type="evidence" value="ECO:0007669"/>
    <property type="project" value="TreeGrafter"/>
</dbReference>